<keyword evidence="17" id="KW-1185">Reference proteome</keyword>
<dbReference type="InterPro" id="IPR032631">
    <property type="entry name" value="P-type_ATPase_N"/>
</dbReference>
<feature type="transmembrane region" description="Helical" evidence="13">
    <location>
        <begin position="1062"/>
        <end position="1085"/>
    </location>
</feature>
<dbReference type="InterPro" id="IPR008250">
    <property type="entry name" value="ATPase_P-typ_transduc_dom_A_sf"/>
</dbReference>
<dbReference type="Pfam" id="PF16212">
    <property type="entry name" value="PhoLip_ATPase_C"/>
    <property type="match status" value="1"/>
</dbReference>
<keyword evidence="11 13" id="KW-0472">Membrane</keyword>
<dbReference type="SUPFAM" id="SSF81660">
    <property type="entry name" value="Metal cation-transporting ATPase, ATP-binding domain N"/>
    <property type="match status" value="1"/>
</dbReference>
<evidence type="ECO:0000256" key="11">
    <source>
        <dbReference type="ARBA" id="ARBA00023136"/>
    </source>
</evidence>
<dbReference type="InterPro" id="IPR001757">
    <property type="entry name" value="P_typ_ATPase"/>
</dbReference>
<dbReference type="PROSITE" id="PS00154">
    <property type="entry name" value="ATPASE_E1_E2"/>
    <property type="match status" value="1"/>
</dbReference>
<keyword evidence="7 13" id="KW-0067">ATP-binding</keyword>
<keyword evidence="10 13" id="KW-1133">Transmembrane helix</keyword>
<evidence type="ECO:0000256" key="9">
    <source>
        <dbReference type="ARBA" id="ARBA00022967"/>
    </source>
</evidence>
<dbReference type="EC" id="7.6.2.1" evidence="13"/>
<dbReference type="RefSeq" id="XP_046588401.1">
    <property type="nucleotide sequence ID" value="XM_046732445.1"/>
</dbReference>
<evidence type="ECO:0000259" key="15">
    <source>
        <dbReference type="Pfam" id="PF16209"/>
    </source>
</evidence>
<dbReference type="SFLD" id="SFLDS00003">
    <property type="entry name" value="Haloacid_Dehalogenase"/>
    <property type="match status" value="1"/>
</dbReference>
<dbReference type="SFLD" id="SFLDG00002">
    <property type="entry name" value="C1.7:_P-type_atpase_like"/>
    <property type="match status" value="1"/>
</dbReference>
<feature type="transmembrane region" description="Helical" evidence="13">
    <location>
        <begin position="296"/>
        <end position="317"/>
    </location>
</feature>
<dbReference type="SUPFAM" id="SSF81653">
    <property type="entry name" value="Calcium ATPase, transduction domain A"/>
    <property type="match status" value="1"/>
</dbReference>
<evidence type="ECO:0000256" key="12">
    <source>
        <dbReference type="ARBA" id="ARBA00034036"/>
    </source>
</evidence>
<dbReference type="InterPro" id="IPR036412">
    <property type="entry name" value="HAD-like_sf"/>
</dbReference>
<dbReference type="Pfam" id="PF16209">
    <property type="entry name" value="PhoLip_ATPase_N"/>
    <property type="match status" value="1"/>
</dbReference>
<dbReference type="GeneID" id="107225869"/>
<evidence type="ECO:0000256" key="8">
    <source>
        <dbReference type="ARBA" id="ARBA00022842"/>
    </source>
</evidence>
<evidence type="ECO:0000256" key="4">
    <source>
        <dbReference type="ARBA" id="ARBA00022692"/>
    </source>
</evidence>
<evidence type="ECO:0000259" key="14">
    <source>
        <dbReference type="Pfam" id="PF00122"/>
    </source>
</evidence>
<feature type="domain" description="P-type ATPase C-terminal" evidence="16">
    <location>
        <begin position="842"/>
        <end position="1087"/>
    </location>
</feature>
<proteinExistence type="inferred from homology"/>
<dbReference type="PANTHER" id="PTHR24092:SF175">
    <property type="entry name" value="PHOSPHOLIPID-TRANSPORTING ATPASE"/>
    <property type="match status" value="1"/>
</dbReference>
<dbReference type="PANTHER" id="PTHR24092">
    <property type="entry name" value="PROBABLE PHOSPHOLIPID-TRANSPORTING ATPASE"/>
    <property type="match status" value="1"/>
</dbReference>
<feature type="transmembrane region" description="Helical" evidence="13">
    <location>
        <begin position="337"/>
        <end position="360"/>
    </location>
</feature>
<feature type="transmembrane region" description="Helical" evidence="13">
    <location>
        <begin position="955"/>
        <end position="979"/>
    </location>
</feature>
<keyword evidence="9 13" id="KW-1278">Translocase</keyword>
<dbReference type="NCBIfam" id="TIGR01494">
    <property type="entry name" value="ATPase_P-type"/>
    <property type="match status" value="1"/>
</dbReference>
<dbReference type="SFLD" id="SFLDF00027">
    <property type="entry name" value="p-type_atpase"/>
    <property type="match status" value="1"/>
</dbReference>
<evidence type="ECO:0000256" key="1">
    <source>
        <dbReference type="ARBA" id="ARBA00004141"/>
    </source>
</evidence>
<name>A0ABM3FK49_NEOLC</name>
<dbReference type="Gene3D" id="3.40.50.1000">
    <property type="entry name" value="HAD superfamily/HAD-like"/>
    <property type="match status" value="1"/>
</dbReference>
<evidence type="ECO:0000256" key="7">
    <source>
        <dbReference type="ARBA" id="ARBA00022840"/>
    </source>
</evidence>
<evidence type="ECO:0000256" key="3">
    <source>
        <dbReference type="ARBA" id="ARBA00008109"/>
    </source>
</evidence>
<evidence type="ECO:0000313" key="17">
    <source>
        <dbReference type="Proteomes" id="UP000829291"/>
    </source>
</evidence>
<evidence type="ECO:0000259" key="16">
    <source>
        <dbReference type="Pfam" id="PF16212"/>
    </source>
</evidence>
<keyword evidence="4 13" id="KW-0812">Transmembrane</keyword>
<dbReference type="SUPFAM" id="SSF56784">
    <property type="entry name" value="HAD-like"/>
    <property type="match status" value="1"/>
</dbReference>
<gene>
    <name evidence="18" type="primary">LOC107225869</name>
</gene>
<organism evidence="17 18">
    <name type="scientific">Neodiprion lecontei</name>
    <name type="common">Redheaded pine sawfly</name>
    <dbReference type="NCBI Taxonomy" id="441921"/>
    <lineage>
        <taxon>Eukaryota</taxon>
        <taxon>Metazoa</taxon>
        <taxon>Ecdysozoa</taxon>
        <taxon>Arthropoda</taxon>
        <taxon>Hexapoda</taxon>
        <taxon>Insecta</taxon>
        <taxon>Pterygota</taxon>
        <taxon>Neoptera</taxon>
        <taxon>Endopterygota</taxon>
        <taxon>Hymenoptera</taxon>
        <taxon>Tenthredinoidea</taxon>
        <taxon>Diprionidae</taxon>
        <taxon>Diprioninae</taxon>
        <taxon>Neodiprion</taxon>
    </lineage>
</organism>
<feature type="transmembrane region" description="Helical" evidence="13">
    <location>
        <begin position="905"/>
        <end position="925"/>
    </location>
</feature>
<feature type="domain" description="P-type ATPase N-terminal" evidence="15">
    <location>
        <begin position="40"/>
        <end position="98"/>
    </location>
</feature>
<dbReference type="InterPro" id="IPR006539">
    <property type="entry name" value="P-type_ATPase_IV"/>
</dbReference>
<dbReference type="InterPro" id="IPR044492">
    <property type="entry name" value="P_typ_ATPase_HD_dom"/>
</dbReference>
<comment type="subcellular location">
    <subcellularLocation>
        <location evidence="2">Endomembrane system</location>
    </subcellularLocation>
    <subcellularLocation>
        <location evidence="1 13">Membrane</location>
        <topology evidence="1 13">Multi-pass membrane protein</topology>
    </subcellularLocation>
</comment>
<evidence type="ECO:0000256" key="5">
    <source>
        <dbReference type="ARBA" id="ARBA00022723"/>
    </source>
</evidence>
<dbReference type="PRINTS" id="PR00119">
    <property type="entry name" value="CATATPASE"/>
</dbReference>
<evidence type="ECO:0000256" key="6">
    <source>
        <dbReference type="ARBA" id="ARBA00022741"/>
    </source>
</evidence>
<dbReference type="Proteomes" id="UP000829291">
    <property type="component" value="Chromosome 2"/>
</dbReference>
<evidence type="ECO:0000256" key="10">
    <source>
        <dbReference type="ARBA" id="ARBA00022989"/>
    </source>
</evidence>
<feature type="domain" description="P-type ATPase A" evidence="14">
    <location>
        <begin position="130"/>
        <end position="194"/>
    </location>
</feature>
<dbReference type="Gene3D" id="3.40.1110.10">
    <property type="entry name" value="Calcium-transporting ATPase, cytoplasmic domain N"/>
    <property type="match status" value="1"/>
</dbReference>
<dbReference type="InterPro" id="IPR032630">
    <property type="entry name" value="P_typ_ATPase_c"/>
</dbReference>
<dbReference type="SUPFAM" id="SSF81665">
    <property type="entry name" value="Calcium ATPase, transmembrane domain M"/>
    <property type="match status" value="1"/>
</dbReference>
<evidence type="ECO:0000313" key="18">
    <source>
        <dbReference type="RefSeq" id="XP_046588401.1"/>
    </source>
</evidence>
<feature type="transmembrane region" description="Helical" evidence="13">
    <location>
        <begin position="991"/>
        <end position="1013"/>
    </location>
</feature>
<evidence type="ECO:0000256" key="13">
    <source>
        <dbReference type="RuleBase" id="RU362033"/>
    </source>
</evidence>
<keyword evidence="8 13" id="KW-0460">Magnesium</keyword>
<dbReference type="Gene3D" id="2.70.150.10">
    <property type="entry name" value="Calcium-transporting ATPase, cytoplasmic transduction domain A"/>
    <property type="match status" value="1"/>
</dbReference>
<sequence length="1138" mass="128812">MWDSSDSDVVWFINTEYISLLGSGSSTPAEHRTIFIKPDNDPKETEYPVNRIATNKYTLWNFLPKNLFEQFRRVANFYFLITALIAISIESPVSPLTSSLPLMFVILVTACKQGYEDWLRYRSDQRVNRALVTVIRNSYVQDIYCENVVVGDLVRVNCDEDVPCDLVLLFSSDPTGCCYVTTSNLDGETNLKTLQVPRVLSTPSISDIVSLEATITCQHPLADLYNFHGKMEINYGDERNTGFLTVDNLLLRGARVKDTAYVIGCAIYTGQDTKLSLNSKITTNKFSTAEKSINKYLIIFIVLLVVLIFSSALTKALLELNPTWDEYLGTSDPITTYTFIVDALAFAILYNYIVPISLYVTAEMQKFLGSFYFAWDIKMYDEESDQPALANTSDLNEELGQVEYLFTDKTGTLTENLMVFRRCSVDGRTYLERDCDGSLHLLPENGDETHAEKLTVWKPEIWHFMIGITLCNVVHIAPSSQRASIVARRSVFRKSFREKKTTVVNSSLLMDPNLPEYQAASADEKALVEASARCGVVLQKNNGDEMEIRINNDVLKFRKLDTFEFTSERKRMSVVVRDGAGDIWLYCKGADASVYPLIVKGKVAESNKHVEDFSGRGLRTLVVGFKKISKSDYDRLMTSVERARQIIGPERAAHVERCYRSVEKGLTLLGVTAVEDRLQEGVQETLEALRAAGIKIWVLTGDKGETAENIAYLCGHFKKGTEILRLMGEATAENCCVALTSFERKLELEPYKQFGLIMDGASMTTAYRDCPDLLRSVTMACESVVCCRMSPLQKCEMVQLIKQSGNRPVTAAIGDGGNDVSMIQQAHVGIGIMGKEGRQATMSADFAFAKFMFLRRALLVHGHWYYIRISILTQYFFYKNLTLVVPQIFFGIHSGFSTQVLFDSVYLMCYNVIFTSIPVLLYGLLEQDHVADDLLKFPQLYKLYKRNYLLSKKQFCLWMASGIWHASVSYFVPFGYWYINPTILYDNTPGGHWAYSTLIYYVVIMVSNIKLLLHSTYWTVPFVVSIILSCLSFILLSLVYSSLGIVYDGDIVYVMNKLCLSITFWLLTTVTVIIGLLPDYAIVLYNSYRPMRVQRKNLHKSQKSEIDDLSNGNGNVGIGRRLLNFSTQKYKLSFTKMK</sequence>
<dbReference type="InterPro" id="IPR023298">
    <property type="entry name" value="ATPase_P-typ_TM_dom_sf"/>
</dbReference>
<evidence type="ECO:0000256" key="2">
    <source>
        <dbReference type="ARBA" id="ARBA00004308"/>
    </source>
</evidence>
<comment type="similarity">
    <text evidence="3 13">Belongs to the cation transport ATPase (P-type) (TC 3.A.3) family. Type IV subfamily.</text>
</comment>
<dbReference type="Pfam" id="PF00122">
    <property type="entry name" value="E1-E2_ATPase"/>
    <property type="match status" value="1"/>
</dbReference>
<dbReference type="InterPro" id="IPR059000">
    <property type="entry name" value="ATPase_P-type_domA"/>
</dbReference>
<comment type="catalytic activity">
    <reaction evidence="12 13">
        <text>ATP + H2O + phospholipidSide 1 = ADP + phosphate + phospholipidSide 2.</text>
        <dbReference type="EC" id="7.6.2.1"/>
    </reaction>
</comment>
<dbReference type="InterPro" id="IPR018303">
    <property type="entry name" value="ATPase_P-typ_P_site"/>
</dbReference>
<keyword evidence="6 13" id="KW-0547">Nucleotide-binding</keyword>
<dbReference type="InterPro" id="IPR023214">
    <property type="entry name" value="HAD_sf"/>
</dbReference>
<keyword evidence="5" id="KW-0479">Metal-binding</keyword>
<dbReference type="Pfam" id="PF13246">
    <property type="entry name" value="Cation_ATPase"/>
    <property type="match status" value="1"/>
</dbReference>
<accession>A0ABM3FK49</accession>
<feature type="transmembrane region" description="Helical" evidence="13">
    <location>
        <begin position="1020"/>
        <end position="1042"/>
    </location>
</feature>
<reference evidence="18" key="1">
    <citation type="submission" date="2025-08" db="UniProtKB">
        <authorList>
            <consortium name="RefSeq"/>
        </authorList>
    </citation>
    <scope>IDENTIFICATION</scope>
    <source>
        <tissue evidence="18">Thorax and Abdomen</tissue>
    </source>
</reference>
<dbReference type="InterPro" id="IPR023299">
    <property type="entry name" value="ATPase_P-typ_cyto_dom_N"/>
</dbReference>
<protein>
    <recommendedName>
        <fullName evidence="13">Phospholipid-transporting ATPase</fullName>
        <ecNumber evidence="13">7.6.2.1</ecNumber>
    </recommendedName>
</protein>
<dbReference type="NCBIfam" id="TIGR01652">
    <property type="entry name" value="ATPase-Plipid"/>
    <property type="match status" value="1"/>
</dbReference>